<dbReference type="Proteomes" id="UP001320513">
    <property type="component" value="Unassembled WGS sequence"/>
</dbReference>
<keyword evidence="2" id="KW-1185">Reference proteome</keyword>
<reference evidence="1 2" key="1">
    <citation type="submission" date="2015-12" db="EMBL/GenBank/DDBJ databases">
        <title>Phylogenomics in the description of a new species in the Pseudomonas syringae group.</title>
        <authorList>
            <person name="Busquets A."/>
            <person name="Gomila M."/>
            <person name="Beiki F."/>
            <person name="Rahimian H."/>
            <person name="Mulet M."/>
            <person name="Sanchez D."/>
            <person name="Garcia-Valdes E."/>
            <person name="Lalucat J."/>
        </authorList>
    </citation>
    <scope>NUCLEOTIDE SEQUENCE [LARGE SCALE GENOMIC DNA]</scope>
    <source>
        <strain evidence="1 2">S25</strain>
    </source>
</reference>
<dbReference type="EMBL" id="LOHG01000024">
    <property type="protein sequence ID" value="MCI8212602.1"/>
    <property type="molecule type" value="Genomic_DNA"/>
</dbReference>
<evidence type="ECO:0000313" key="2">
    <source>
        <dbReference type="Proteomes" id="UP001320513"/>
    </source>
</evidence>
<name>A0ABS9ZQM9_9PSED</name>
<protein>
    <submittedName>
        <fullName evidence="1">Uncharacterized protein</fullName>
    </submittedName>
</protein>
<organism evidence="1 2">
    <name type="scientific">Pseudomonas maioricensis</name>
    <dbReference type="NCBI Taxonomy" id="1766623"/>
    <lineage>
        <taxon>Bacteria</taxon>
        <taxon>Pseudomonadati</taxon>
        <taxon>Pseudomonadota</taxon>
        <taxon>Gammaproteobacteria</taxon>
        <taxon>Pseudomonadales</taxon>
        <taxon>Pseudomonadaceae</taxon>
        <taxon>Pseudomonas</taxon>
    </lineage>
</organism>
<proteinExistence type="predicted"/>
<accession>A0ABS9ZQM9</accession>
<evidence type="ECO:0000313" key="1">
    <source>
        <dbReference type="EMBL" id="MCI8212602.1"/>
    </source>
</evidence>
<comment type="caution">
    <text evidence="1">The sequence shown here is derived from an EMBL/GenBank/DDBJ whole genome shotgun (WGS) entry which is preliminary data.</text>
</comment>
<sequence>MIALSGGNPAARTAIADHLIESGKESLAAFSITSPGVNRALRRSMILRDALDTAFDKSTKNPAGGLVIVHCLTEEEARVVRANGGSIWHIYGAPSDQVVNRPGDFNITTQPESFRHVLTPIDALSEMVVPRLRSIAPLCAAAIDALAGN</sequence>
<gene>
    <name evidence="1" type="ORF">AUC61_24015</name>
</gene>